<proteinExistence type="predicted"/>
<reference evidence="1" key="1">
    <citation type="submission" date="2024-11" db="EMBL/GenBank/DDBJ databases">
        <title>Sequencing of Borrelia variable plasmids from multiple Borrelia sensu lato isolates.</title>
        <authorList>
            <person name="Mongodin E.F."/>
            <person name="Rudenko N."/>
            <person name="Fraser C.M."/>
            <person name="Schutzer S."/>
            <person name="Luft B."/>
            <person name="Morgan R."/>
            <person name="Casjens S."/>
            <person name="Qiu W."/>
        </authorList>
    </citation>
    <scope>NUCLEOTIDE SEQUENCE</scope>
    <source>
        <strain evidence="1">21038</strain>
    </source>
</reference>
<name>A0ACD5G770_BORAD</name>
<dbReference type="Proteomes" id="UP001305787">
    <property type="component" value="Plasmid cp32-10"/>
</dbReference>
<dbReference type="EMBL" id="CP179268">
    <property type="protein sequence ID" value="XOU13395.1"/>
    <property type="molecule type" value="Genomic_DNA"/>
</dbReference>
<keyword evidence="1" id="KW-0614">Plasmid</keyword>
<sequence length="452" mass="50332">MSDKFTIKFKGVLDHSATKKSIEQDIAKMEKYLKPRKSSLSSISLEQDIVKIEKYLKPKKSNLGSTKDIIKNNLLDKKKELKKQSKLENLRERVEKYRLTETKKLIKQGMSFEKARKAAFKKSLMTDRDKRRLEYKELAKASKAKSKMLASSTKEGLIGKIAIGSAIGNTLSNTIGKVLSGALGFAKKSIEEASKTNKMKLLNNAVFTKKEQEVLFGVIGKMKGFERNLEKENFLRKASKLKGSLIELGFEDTNIFKKAIEFAAKLKASGAASSNDEAIAAVDELLRGTGDSIFDLMKTFKGFGKDYLETEKLNWQQDSQKNLESRITMLNKMLNDFNSLNIMQAADTYDSIQNNIATAEETLAKLTTSVVNPLLNAINGITEYLNNFSVEKNIINPLIRGIKDVFTFLNPSKLVPNITSGVVNMANNTWNLITGSDNKTGGPPQDNNISGP</sequence>
<keyword evidence="2" id="KW-1185">Reference proteome</keyword>
<accession>A0ACD5G770</accession>
<gene>
    <name evidence="1" type="ORF">QIA45_05850</name>
</gene>
<geneLocation type="plasmid" evidence="1 2">
    <name>cp32-10</name>
</geneLocation>
<evidence type="ECO:0000313" key="1">
    <source>
        <dbReference type="EMBL" id="XOU13395.1"/>
    </source>
</evidence>
<protein>
    <submittedName>
        <fullName evidence="1">DUF759 family protein</fullName>
    </submittedName>
</protein>
<evidence type="ECO:0000313" key="2">
    <source>
        <dbReference type="Proteomes" id="UP001305787"/>
    </source>
</evidence>
<organism evidence="1 2">
    <name type="scientific">Borrelia andersonii</name>
    <name type="common">Borreliella andersonii</name>
    <dbReference type="NCBI Taxonomy" id="42109"/>
    <lineage>
        <taxon>Bacteria</taxon>
        <taxon>Pseudomonadati</taxon>
        <taxon>Spirochaetota</taxon>
        <taxon>Spirochaetia</taxon>
        <taxon>Spirochaetales</taxon>
        <taxon>Borreliaceae</taxon>
        <taxon>Borreliella</taxon>
    </lineage>
</organism>